<proteinExistence type="predicted"/>
<name>A0ACA9NWP8_9GLOM</name>
<feature type="non-terminal residue" evidence="1">
    <location>
        <position position="1"/>
    </location>
</feature>
<accession>A0ACA9NWP8</accession>
<reference evidence="1" key="1">
    <citation type="submission" date="2021-06" db="EMBL/GenBank/DDBJ databases">
        <authorList>
            <person name="Kallberg Y."/>
            <person name="Tangrot J."/>
            <person name="Rosling A."/>
        </authorList>
    </citation>
    <scope>NUCLEOTIDE SEQUENCE</scope>
    <source>
        <strain evidence="1">IL203A</strain>
    </source>
</reference>
<gene>
    <name evidence="1" type="ORF">DHETER_LOCUS10601</name>
</gene>
<evidence type="ECO:0000313" key="1">
    <source>
        <dbReference type="EMBL" id="CAG8679990.1"/>
    </source>
</evidence>
<feature type="non-terminal residue" evidence="1">
    <location>
        <position position="48"/>
    </location>
</feature>
<evidence type="ECO:0000313" key="2">
    <source>
        <dbReference type="Proteomes" id="UP000789702"/>
    </source>
</evidence>
<organism evidence="1 2">
    <name type="scientific">Dentiscutata heterogama</name>
    <dbReference type="NCBI Taxonomy" id="1316150"/>
    <lineage>
        <taxon>Eukaryota</taxon>
        <taxon>Fungi</taxon>
        <taxon>Fungi incertae sedis</taxon>
        <taxon>Mucoromycota</taxon>
        <taxon>Glomeromycotina</taxon>
        <taxon>Glomeromycetes</taxon>
        <taxon>Diversisporales</taxon>
        <taxon>Gigasporaceae</taxon>
        <taxon>Dentiscutata</taxon>
    </lineage>
</organism>
<dbReference type="Proteomes" id="UP000789702">
    <property type="component" value="Unassembled WGS sequence"/>
</dbReference>
<protein>
    <submittedName>
        <fullName evidence="1">2084_t:CDS:1</fullName>
    </submittedName>
</protein>
<dbReference type="EMBL" id="CAJVPU010021149">
    <property type="protein sequence ID" value="CAG8679990.1"/>
    <property type="molecule type" value="Genomic_DNA"/>
</dbReference>
<keyword evidence="2" id="KW-1185">Reference proteome</keyword>
<sequence length="48" mass="5301">SAKDAEPPSKAFIQIFIGFQIERTCRQVIKKPSPCNKLKISISVNDPG</sequence>
<comment type="caution">
    <text evidence="1">The sequence shown here is derived from an EMBL/GenBank/DDBJ whole genome shotgun (WGS) entry which is preliminary data.</text>
</comment>